<name>A0AAV4Y9W4_CAEEX</name>
<protein>
    <submittedName>
        <fullName evidence="2">Nucleic-acid-binding protein from transposon X-element</fullName>
    </submittedName>
</protein>
<comment type="caution">
    <text evidence="2">The sequence shown here is derived from an EMBL/GenBank/DDBJ whole genome shotgun (WGS) entry which is preliminary data.</text>
</comment>
<dbReference type="EMBL" id="BPLR01018991">
    <property type="protein sequence ID" value="GIZ03743.1"/>
    <property type="molecule type" value="Genomic_DNA"/>
</dbReference>
<keyword evidence="3" id="KW-1185">Reference proteome</keyword>
<sequence>MDSKHLGKNKLQKATEKHNPFRIPDNNKFANIEEKTTSNAQAKETDDYSPTKPPPIMLALTANYTHALQEIHRKFPKTENKLTKGCIKICPDTEDSYRKIITYLIKAKYEYYIIRPRNERPIKIVVKGLPFDTNINEINTNLKI</sequence>
<feature type="region of interest" description="Disordered" evidence="1">
    <location>
        <begin position="1"/>
        <end position="52"/>
    </location>
</feature>
<organism evidence="2 3">
    <name type="scientific">Caerostris extrusa</name>
    <name type="common">Bark spider</name>
    <name type="synonym">Caerostris bankana</name>
    <dbReference type="NCBI Taxonomy" id="172846"/>
    <lineage>
        <taxon>Eukaryota</taxon>
        <taxon>Metazoa</taxon>
        <taxon>Ecdysozoa</taxon>
        <taxon>Arthropoda</taxon>
        <taxon>Chelicerata</taxon>
        <taxon>Arachnida</taxon>
        <taxon>Araneae</taxon>
        <taxon>Araneomorphae</taxon>
        <taxon>Entelegynae</taxon>
        <taxon>Araneoidea</taxon>
        <taxon>Araneidae</taxon>
        <taxon>Caerostris</taxon>
    </lineage>
</organism>
<feature type="compositionally biased region" description="Basic residues" evidence="1">
    <location>
        <begin position="1"/>
        <end position="11"/>
    </location>
</feature>
<dbReference type="Proteomes" id="UP001054945">
    <property type="component" value="Unassembled WGS sequence"/>
</dbReference>
<evidence type="ECO:0000313" key="3">
    <source>
        <dbReference type="Proteomes" id="UP001054945"/>
    </source>
</evidence>
<reference evidence="2 3" key="1">
    <citation type="submission" date="2021-06" db="EMBL/GenBank/DDBJ databases">
        <title>Caerostris extrusa draft genome.</title>
        <authorList>
            <person name="Kono N."/>
            <person name="Arakawa K."/>
        </authorList>
    </citation>
    <scope>NUCLEOTIDE SEQUENCE [LARGE SCALE GENOMIC DNA]</scope>
</reference>
<proteinExistence type="predicted"/>
<evidence type="ECO:0000313" key="2">
    <source>
        <dbReference type="EMBL" id="GIZ03743.1"/>
    </source>
</evidence>
<gene>
    <name evidence="2" type="primary">ORF1_55</name>
    <name evidence="2" type="ORF">CEXT_113601</name>
</gene>
<accession>A0AAV4Y9W4</accession>
<dbReference type="AlphaFoldDB" id="A0AAV4Y9W4"/>
<evidence type="ECO:0000256" key="1">
    <source>
        <dbReference type="SAM" id="MobiDB-lite"/>
    </source>
</evidence>